<keyword evidence="5 8" id="KW-0472">Membrane</keyword>
<dbReference type="SUPFAM" id="SSF81321">
    <property type="entry name" value="Family A G protein-coupled receptor-like"/>
    <property type="match status" value="1"/>
</dbReference>
<feature type="transmembrane region" description="Helical" evidence="8">
    <location>
        <begin position="89"/>
        <end position="113"/>
    </location>
</feature>
<dbReference type="Gene3D" id="1.20.1070.10">
    <property type="entry name" value="Rhodopsin 7-helix transmembrane proteins"/>
    <property type="match status" value="1"/>
</dbReference>
<comment type="subcellular location">
    <subcellularLocation>
        <location evidence="1">Membrane</location>
        <topology evidence="1">Multi-pass membrane protein</topology>
    </subcellularLocation>
</comment>
<evidence type="ECO:0000256" key="7">
    <source>
        <dbReference type="ARBA" id="ARBA00023224"/>
    </source>
</evidence>
<keyword evidence="2 8" id="KW-0812">Transmembrane</keyword>
<evidence type="ECO:0000313" key="11">
    <source>
        <dbReference type="Proteomes" id="UP000735302"/>
    </source>
</evidence>
<comment type="caution">
    <text evidence="10">The sequence shown here is derived from an EMBL/GenBank/DDBJ whole genome shotgun (WGS) entry which is preliminary data.</text>
</comment>
<dbReference type="Proteomes" id="UP000735302">
    <property type="component" value="Unassembled WGS sequence"/>
</dbReference>
<feature type="domain" description="G-protein coupled receptors family 1 profile" evidence="9">
    <location>
        <begin position="1"/>
        <end position="112"/>
    </location>
</feature>
<reference evidence="10 11" key="1">
    <citation type="journal article" date="2021" name="Elife">
        <title>Chloroplast acquisition without the gene transfer in kleptoplastic sea slugs, Plakobranchus ocellatus.</title>
        <authorList>
            <person name="Maeda T."/>
            <person name="Takahashi S."/>
            <person name="Yoshida T."/>
            <person name="Shimamura S."/>
            <person name="Takaki Y."/>
            <person name="Nagai Y."/>
            <person name="Toyoda A."/>
            <person name="Suzuki Y."/>
            <person name="Arimoto A."/>
            <person name="Ishii H."/>
            <person name="Satoh N."/>
            <person name="Nishiyama T."/>
            <person name="Hasebe M."/>
            <person name="Maruyama T."/>
            <person name="Minagawa J."/>
            <person name="Obokata J."/>
            <person name="Shigenobu S."/>
        </authorList>
    </citation>
    <scope>NUCLEOTIDE SEQUENCE [LARGE SCALE GENOMIC DNA]</scope>
</reference>
<gene>
    <name evidence="10" type="ORF">PoB_002338800</name>
</gene>
<dbReference type="PANTHER" id="PTHR24243">
    <property type="entry name" value="G-PROTEIN COUPLED RECEPTOR"/>
    <property type="match status" value="1"/>
</dbReference>
<dbReference type="PANTHER" id="PTHR24243:SF208">
    <property type="entry name" value="PYROKININ-1 RECEPTOR"/>
    <property type="match status" value="1"/>
</dbReference>
<dbReference type="AlphaFoldDB" id="A0AAV3ZQP8"/>
<evidence type="ECO:0000256" key="8">
    <source>
        <dbReference type="SAM" id="Phobius"/>
    </source>
</evidence>
<evidence type="ECO:0000259" key="9">
    <source>
        <dbReference type="PROSITE" id="PS50262"/>
    </source>
</evidence>
<dbReference type="EMBL" id="BLXT01002711">
    <property type="protein sequence ID" value="GFN96882.1"/>
    <property type="molecule type" value="Genomic_DNA"/>
</dbReference>
<evidence type="ECO:0000256" key="3">
    <source>
        <dbReference type="ARBA" id="ARBA00022989"/>
    </source>
</evidence>
<evidence type="ECO:0000256" key="2">
    <source>
        <dbReference type="ARBA" id="ARBA00022692"/>
    </source>
</evidence>
<organism evidence="10 11">
    <name type="scientific">Plakobranchus ocellatus</name>
    <dbReference type="NCBI Taxonomy" id="259542"/>
    <lineage>
        <taxon>Eukaryota</taxon>
        <taxon>Metazoa</taxon>
        <taxon>Spiralia</taxon>
        <taxon>Lophotrochozoa</taxon>
        <taxon>Mollusca</taxon>
        <taxon>Gastropoda</taxon>
        <taxon>Heterobranchia</taxon>
        <taxon>Euthyneura</taxon>
        <taxon>Panpulmonata</taxon>
        <taxon>Sacoglossa</taxon>
        <taxon>Placobranchoidea</taxon>
        <taxon>Plakobranchidae</taxon>
        <taxon>Plakobranchus</taxon>
    </lineage>
</organism>
<keyword evidence="6 10" id="KW-0675">Receptor</keyword>
<evidence type="ECO:0000256" key="5">
    <source>
        <dbReference type="ARBA" id="ARBA00023136"/>
    </source>
</evidence>
<evidence type="ECO:0000256" key="4">
    <source>
        <dbReference type="ARBA" id="ARBA00023040"/>
    </source>
</evidence>
<evidence type="ECO:0000313" key="10">
    <source>
        <dbReference type="EMBL" id="GFN96882.1"/>
    </source>
</evidence>
<keyword evidence="7" id="KW-0807">Transducer</keyword>
<feature type="transmembrane region" description="Helical" evidence="8">
    <location>
        <begin position="49"/>
        <end position="69"/>
    </location>
</feature>
<dbReference type="PROSITE" id="PS50262">
    <property type="entry name" value="G_PROTEIN_RECEP_F1_2"/>
    <property type="match status" value="1"/>
</dbReference>
<keyword evidence="3 8" id="KW-1133">Transmembrane helix</keyword>
<accession>A0AAV3ZQP8</accession>
<name>A0AAV3ZQP8_9GAST</name>
<keyword evidence="11" id="KW-1185">Reference proteome</keyword>
<keyword evidence="4" id="KW-0297">G-protein coupled receptor</keyword>
<evidence type="ECO:0000256" key="1">
    <source>
        <dbReference type="ARBA" id="ARBA00004141"/>
    </source>
</evidence>
<proteinExistence type="predicted"/>
<dbReference type="GO" id="GO:0004930">
    <property type="term" value="F:G protein-coupled receptor activity"/>
    <property type="evidence" value="ECO:0007669"/>
    <property type="project" value="UniProtKB-KW"/>
</dbReference>
<sequence>MIVCVAVIKFKLFQAFRVRKPQAARSARDSRRAAEGLDNTGRSSKDFRVIQSVALICCIFIVSQLPFLVYSTVRLINPEFDIFRRLQNLFFIFTTLSRTCSYLNASMNIFVYYNYNSRYRATFLAMFKSKRNNSFKKPK</sequence>
<protein>
    <submittedName>
        <fullName evidence="10">Chemosensory receptor a</fullName>
    </submittedName>
</protein>
<dbReference type="InterPro" id="IPR017452">
    <property type="entry name" value="GPCR_Rhodpsn_7TM"/>
</dbReference>
<evidence type="ECO:0000256" key="6">
    <source>
        <dbReference type="ARBA" id="ARBA00023170"/>
    </source>
</evidence>
<dbReference type="GO" id="GO:0016020">
    <property type="term" value="C:membrane"/>
    <property type="evidence" value="ECO:0007669"/>
    <property type="project" value="UniProtKB-SubCell"/>
</dbReference>